<evidence type="ECO:0000256" key="1">
    <source>
        <dbReference type="SAM" id="MobiDB-lite"/>
    </source>
</evidence>
<keyword evidence="2" id="KW-1133">Transmembrane helix</keyword>
<feature type="transmembrane region" description="Helical" evidence="2">
    <location>
        <begin position="9"/>
        <end position="27"/>
    </location>
</feature>
<organism evidence="3 4">
    <name type="scientific">Streptomyces luteosporeus</name>
    <dbReference type="NCBI Taxonomy" id="173856"/>
    <lineage>
        <taxon>Bacteria</taxon>
        <taxon>Bacillati</taxon>
        <taxon>Actinomycetota</taxon>
        <taxon>Actinomycetes</taxon>
        <taxon>Kitasatosporales</taxon>
        <taxon>Streptomycetaceae</taxon>
        <taxon>Streptomyces</taxon>
    </lineage>
</organism>
<dbReference type="RefSeq" id="WP_344437791.1">
    <property type="nucleotide sequence ID" value="NZ_BAAASL010000020.1"/>
</dbReference>
<comment type="caution">
    <text evidence="3">The sequence shown here is derived from an EMBL/GenBank/DDBJ whole genome shotgun (WGS) entry which is preliminary data.</text>
</comment>
<gene>
    <name evidence="3" type="ORF">GCM10010315_48280</name>
</gene>
<feature type="region of interest" description="Disordered" evidence="1">
    <location>
        <begin position="190"/>
        <end position="226"/>
    </location>
</feature>
<feature type="transmembrane region" description="Helical" evidence="2">
    <location>
        <begin position="158"/>
        <end position="184"/>
    </location>
</feature>
<reference evidence="3 4" key="1">
    <citation type="journal article" date="2019" name="Int. J. Syst. Evol. Microbiol.">
        <title>The Global Catalogue of Microorganisms (GCM) 10K type strain sequencing project: providing services to taxonomists for standard genome sequencing and annotation.</title>
        <authorList>
            <consortium name="The Broad Institute Genomics Platform"/>
            <consortium name="The Broad Institute Genome Sequencing Center for Infectious Disease"/>
            <person name="Wu L."/>
            <person name="Ma J."/>
        </authorList>
    </citation>
    <scope>NUCLEOTIDE SEQUENCE [LARGE SCALE GENOMIC DNA]</scope>
    <source>
        <strain evidence="3 4">JCM 4542</strain>
    </source>
</reference>
<feature type="transmembrane region" description="Helical" evidence="2">
    <location>
        <begin position="124"/>
        <end position="146"/>
    </location>
</feature>
<sequence>MRNTTWGRAAFTAGPLCMVAYGLLRLIDDRHGPGPDWSLGHLALLAGLLLFVPVFADLRDRAARGRGPVARALAASGAVVGLAGAAAGAVQAAVDLAVAYCSADRATMDRLFEHVQSVPGVMPVVYTVGPVLFYVGLVLLLVQLAAQRAIAPWRPAAVVAGVVVTAATLDLLPVGGLLFLLALAPLGPRGEDGVQPVVRSSATTGTSRPARAARSLKSAKEESAAI</sequence>
<feature type="transmembrane region" description="Helical" evidence="2">
    <location>
        <begin position="70"/>
        <end position="90"/>
    </location>
</feature>
<feature type="compositionally biased region" description="Polar residues" evidence="1">
    <location>
        <begin position="198"/>
        <end position="207"/>
    </location>
</feature>
<keyword evidence="2" id="KW-0812">Transmembrane</keyword>
<feature type="transmembrane region" description="Helical" evidence="2">
    <location>
        <begin position="39"/>
        <end position="58"/>
    </location>
</feature>
<name>A0ABN3U160_9ACTN</name>
<dbReference type="EMBL" id="BAAASL010000020">
    <property type="protein sequence ID" value="GAA2722646.1"/>
    <property type="molecule type" value="Genomic_DNA"/>
</dbReference>
<protein>
    <recommendedName>
        <fullName evidence="5">DUF4386 family protein</fullName>
    </recommendedName>
</protein>
<keyword evidence="4" id="KW-1185">Reference proteome</keyword>
<accession>A0ABN3U160</accession>
<proteinExistence type="predicted"/>
<evidence type="ECO:0000313" key="3">
    <source>
        <dbReference type="EMBL" id="GAA2722646.1"/>
    </source>
</evidence>
<keyword evidence="2" id="KW-0472">Membrane</keyword>
<dbReference type="Proteomes" id="UP001500886">
    <property type="component" value="Unassembled WGS sequence"/>
</dbReference>
<evidence type="ECO:0000313" key="4">
    <source>
        <dbReference type="Proteomes" id="UP001500886"/>
    </source>
</evidence>
<evidence type="ECO:0008006" key="5">
    <source>
        <dbReference type="Google" id="ProtNLM"/>
    </source>
</evidence>
<evidence type="ECO:0000256" key="2">
    <source>
        <dbReference type="SAM" id="Phobius"/>
    </source>
</evidence>